<protein>
    <submittedName>
        <fullName evidence="1">Uncharacterized protein</fullName>
    </submittedName>
</protein>
<evidence type="ECO:0000313" key="1">
    <source>
        <dbReference type="EMBL" id="MEQ2237700.1"/>
    </source>
</evidence>
<sequence length="118" mass="13577">MEVKKERKCLSLVVLFNLRFLLRSAHNKLVTRMANVPLSVLFLPSVEQPTISFNMWMKMFQNYLLAIHTDTHNVPALPGQGRTTCVLYSDTCTYYVRFSSDWTAGTFQPSNKYHSGEP</sequence>
<proteinExistence type="predicted"/>
<name>A0ABV0TXP5_9TELE</name>
<keyword evidence="2" id="KW-1185">Reference proteome</keyword>
<evidence type="ECO:0000313" key="2">
    <source>
        <dbReference type="Proteomes" id="UP001482620"/>
    </source>
</evidence>
<dbReference type="EMBL" id="JAHRIQ010049517">
    <property type="protein sequence ID" value="MEQ2237700.1"/>
    <property type="molecule type" value="Genomic_DNA"/>
</dbReference>
<accession>A0ABV0TXP5</accession>
<organism evidence="1 2">
    <name type="scientific">Ilyodon furcidens</name>
    <name type="common">goldbreast splitfin</name>
    <dbReference type="NCBI Taxonomy" id="33524"/>
    <lineage>
        <taxon>Eukaryota</taxon>
        <taxon>Metazoa</taxon>
        <taxon>Chordata</taxon>
        <taxon>Craniata</taxon>
        <taxon>Vertebrata</taxon>
        <taxon>Euteleostomi</taxon>
        <taxon>Actinopterygii</taxon>
        <taxon>Neopterygii</taxon>
        <taxon>Teleostei</taxon>
        <taxon>Neoteleostei</taxon>
        <taxon>Acanthomorphata</taxon>
        <taxon>Ovalentaria</taxon>
        <taxon>Atherinomorphae</taxon>
        <taxon>Cyprinodontiformes</taxon>
        <taxon>Goodeidae</taxon>
        <taxon>Ilyodon</taxon>
    </lineage>
</organism>
<comment type="caution">
    <text evidence="1">The sequence shown here is derived from an EMBL/GenBank/DDBJ whole genome shotgun (WGS) entry which is preliminary data.</text>
</comment>
<reference evidence="1 2" key="1">
    <citation type="submission" date="2021-06" db="EMBL/GenBank/DDBJ databases">
        <authorList>
            <person name="Palmer J.M."/>
        </authorList>
    </citation>
    <scope>NUCLEOTIDE SEQUENCE [LARGE SCALE GENOMIC DNA]</scope>
    <source>
        <strain evidence="2">if_2019</strain>
        <tissue evidence="1">Muscle</tissue>
    </source>
</reference>
<gene>
    <name evidence="1" type="ORF">ILYODFUR_025729</name>
</gene>
<dbReference type="Proteomes" id="UP001482620">
    <property type="component" value="Unassembled WGS sequence"/>
</dbReference>